<dbReference type="AlphaFoldDB" id="A0A2T4JN67"/>
<dbReference type="GO" id="GO:0004553">
    <property type="term" value="F:hydrolase activity, hydrolyzing O-glycosyl compounds"/>
    <property type="evidence" value="ECO:0007669"/>
    <property type="project" value="InterPro"/>
</dbReference>
<dbReference type="Proteomes" id="UP000241899">
    <property type="component" value="Unassembled WGS sequence"/>
</dbReference>
<dbReference type="Gene3D" id="1.10.530.10">
    <property type="match status" value="1"/>
</dbReference>
<dbReference type="SUPFAM" id="SSF53955">
    <property type="entry name" value="Lysozyme-like"/>
    <property type="match status" value="1"/>
</dbReference>
<protein>
    <submittedName>
        <fullName evidence="6">Lytic transglycosylase</fullName>
    </submittedName>
</protein>
<dbReference type="OrthoDB" id="9815002at2"/>
<evidence type="ECO:0000256" key="2">
    <source>
        <dbReference type="ARBA" id="ARBA00009387"/>
    </source>
</evidence>
<gene>
    <name evidence="6" type="ORF">C5F46_00800</name>
</gene>
<dbReference type="RefSeq" id="WP_107323489.1">
    <property type="nucleotide sequence ID" value="NZ_NHSP01000017.1"/>
</dbReference>
<dbReference type="InterPro" id="IPR008258">
    <property type="entry name" value="Transglycosylase_SLT_dom_1"/>
</dbReference>
<comment type="similarity">
    <text evidence="2">Belongs to the virb1 family.</text>
</comment>
<dbReference type="GO" id="GO:0000270">
    <property type="term" value="P:peptidoglycan metabolic process"/>
    <property type="evidence" value="ECO:0007669"/>
    <property type="project" value="InterPro"/>
</dbReference>
<dbReference type="GO" id="GO:0016020">
    <property type="term" value="C:membrane"/>
    <property type="evidence" value="ECO:0007669"/>
    <property type="project" value="InterPro"/>
</dbReference>
<organism evidence="6 7">
    <name type="scientific">Phaeovulum veldkampii DSM 11550</name>
    <dbReference type="NCBI Taxonomy" id="1185920"/>
    <lineage>
        <taxon>Bacteria</taxon>
        <taxon>Pseudomonadati</taxon>
        <taxon>Pseudomonadota</taxon>
        <taxon>Alphaproteobacteria</taxon>
        <taxon>Rhodobacterales</taxon>
        <taxon>Paracoccaceae</taxon>
        <taxon>Phaeovulum</taxon>
    </lineage>
</organism>
<evidence type="ECO:0000256" key="1">
    <source>
        <dbReference type="ARBA" id="ARBA00007734"/>
    </source>
</evidence>
<comment type="caution">
    <text evidence="6">The sequence shown here is derived from an EMBL/GenBank/DDBJ whole genome shotgun (WGS) entry which is preliminary data.</text>
</comment>
<dbReference type="GO" id="GO:0042597">
    <property type="term" value="C:periplasmic space"/>
    <property type="evidence" value="ECO:0007669"/>
    <property type="project" value="InterPro"/>
</dbReference>
<evidence type="ECO:0000313" key="6">
    <source>
        <dbReference type="EMBL" id="PTE19321.1"/>
    </source>
</evidence>
<accession>A0A2T4JN67</accession>
<feature type="signal peptide" evidence="4">
    <location>
        <begin position="1"/>
        <end position="22"/>
    </location>
</feature>
<dbReference type="InterPro" id="IPR000189">
    <property type="entry name" value="Transglyc_AS"/>
</dbReference>
<dbReference type="EMBL" id="PZKF01000001">
    <property type="protein sequence ID" value="PTE19321.1"/>
    <property type="molecule type" value="Genomic_DNA"/>
</dbReference>
<comment type="similarity">
    <text evidence="1">Belongs to the transglycosylase Slt family.</text>
</comment>
<dbReference type="GO" id="GO:0008933">
    <property type="term" value="F:peptidoglycan lytic transglycosylase activity"/>
    <property type="evidence" value="ECO:0007669"/>
    <property type="project" value="InterPro"/>
</dbReference>
<dbReference type="PROSITE" id="PS00922">
    <property type="entry name" value="TRANSGLYCOSYLASE"/>
    <property type="match status" value="1"/>
</dbReference>
<evidence type="ECO:0000313" key="7">
    <source>
        <dbReference type="Proteomes" id="UP000241899"/>
    </source>
</evidence>
<dbReference type="PANTHER" id="PTHR37423">
    <property type="entry name" value="SOLUBLE LYTIC MUREIN TRANSGLYCOSYLASE-RELATED"/>
    <property type="match status" value="1"/>
</dbReference>
<dbReference type="PANTHER" id="PTHR37423:SF2">
    <property type="entry name" value="MEMBRANE-BOUND LYTIC MUREIN TRANSGLYCOSYLASE C"/>
    <property type="match status" value="1"/>
</dbReference>
<evidence type="ECO:0000256" key="4">
    <source>
        <dbReference type="SAM" id="SignalP"/>
    </source>
</evidence>
<dbReference type="SUPFAM" id="SSF48435">
    <property type="entry name" value="Bacterial muramidases"/>
    <property type="match status" value="1"/>
</dbReference>
<evidence type="ECO:0000259" key="5">
    <source>
        <dbReference type="Pfam" id="PF01464"/>
    </source>
</evidence>
<reference evidence="6 7" key="1">
    <citation type="submission" date="2018-03" db="EMBL/GenBank/DDBJ databases">
        <title>Rhodobacter veldkampii.</title>
        <authorList>
            <person name="Meyer T.E."/>
            <person name="Miller S."/>
            <person name="Lodha T."/>
            <person name="Gandham S."/>
            <person name="Chintalapati S."/>
            <person name="Chintalapati V.R."/>
        </authorList>
    </citation>
    <scope>NUCLEOTIDE SEQUENCE [LARGE SCALE GENOMIC DNA]</scope>
    <source>
        <strain evidence="6 7">DSM 11550</strain>
    </source>
</reference>
<sequence length="644" mass="68073">MIRAFAVLAALSIFAIPAPSRAEDPAALARALAAVGAQDWAGAADAARGSGPLAFDIVEWQRLRAGQGSLADYADFATRRADWPGMALLRKKGEAALQGARPDEVVAYFAGVAPQTGTGALALAAAHQARGEGAKTAAVVAAAWRGLSLTEAEELALLADHGAALADHHGGRMAWLLDQGEVAQARRMLARVSPGTRAVAEARIALQTDASGVDALIKAIPERMLGSAGLARDRAVWRMRKDADDAAADLVLERSASAEALGEPALWAKARAGLARRDLREGNPARAYRLAARHHLASGSDYADLEWLAGYAALKLGDAPAALGHFQRLEAAVASPISLSRAGYWQGRAQEALGQAEAARAAYAKAAQHQTAFYGLLASERAGLPLDPALANPPELPDWRGAGFTASSVFQAGVLLQAAGDKAQAERFFLHLAESLSGDEISRLARLALDWREPHLGLMLAKAAAQQGVVLPAAYFPLSGLERLDLGVPKELALSIARRESEFDAAVVSAAGARGLMQVMPETARRMAARLGLPYEAARLTTDPEYNARLGAAYLAGLRDEFGSSPVLVAAGYNAGPGRPRRWMAERGDPRAAHVDVVDWIEAIPFTETRNYVMRVAESLPVYRARLTGQAGPVRLSDELKGRD</sequence>
<evidence type="ECO:0000256" key="3">
    <source>
        <dbReference type="ARBA" id="ARBA00022729"/>
    </source>
</evidence>
<keyword evidence="7" id="KW-1185">Reference proteome</keyword>
<dbReference type="InterPro" id="IPR008939">
    <property type="entry name" value="Lytic_TGlycosylase_superhlx_U"/>
</dbReference>
<proteinExistence type="inferred from homology"/>
<feature type="domain" description="Transglycosylase SLT" evidence="5">
    <location>
        <begin position="487"/>
        <end position="590"/>
    </location>
</feature>
<feature type="chain" id="PRO_5015599254" evidence="4">
    <location>
        <begin position="23"/>
        <end position="644"/>
    </location>
</feature>
<dbReference type="InterPro" id="IPR023346">
    <property type="entry name" value="Lysozyme-like_dom_sf"/>
</dbReference>
<dbReference type="Pfam" id="PF01464">
    <property type="entry name" value="SLT"/>
    <property type="match status" value="1"/>
</dbReference>
<keyword evidence="3 4" id="KW-0732">Signal</keyword>
<name>A0A2T4JN67_9RHOB</name>
<dbReference type="Gene3D" id="1.25.20.10">
    <property type="entry name" value="Bacterial muramidases"/>
    <property type="match status" value="1"/>
</dbReference>
<dbReference type="CDD" id="cd13401">
    <property type="entry name" value="Slt70-like"/>
    <property type="match status" value="1"/>
</dbReference>